<dbReference type="Proteomes" id="UP000256429">
    <property type="component" value="Unassembled WGS sequence"/>
</dbReference>
<evidence type="ECO:0000313" key="2">
    <source>
        <dbReference type="Proteomes" id="UP000256429"/>
    </source>
</evidence>
<comment type="caution">
    <text evidence="1">The sequence shown here is derived from an EMBL/GenBank/DDBJ whole genome shotgun (WGS) entry which is preliminary data.</text>
</comment>
<keyword evidence="2" id="KW-1185">Reference proteome</keyword>
<proteinExistence type="predicted"/>
<dbReference type="EMBL" id="QTTQ01000011">
    <property type="protein sequence ID" value="REE80660.1"/>
    <property type="molecule type" value="Genomic_DNA"/>
</dbReference>
<gene>
    <name evidence="1" type="ORF">BX611_2309</name>
</gene>
<name>A0A3D9RLA2_9FLAO</name>
<sequence>MKAIILNETFTKSKRTETKKRVRMNVKSNKLVINTIIPGFNYKNNKGEIIVPKTRVIL</sequence>
<dbReference type="AlphaFoldDB" id="A0A3D9RLA2"/>
<protein>
    <submittedName>
        <fullName evidence="1">Uncharacterized protein</fullName>
    </submittedName>
</protein>
<organism evidence="1 2">
    <name type="scientific">Lutibacter oceani</name>
    <dbReference type="NCBI Taxonomy" id="1853311"/>
    <lineage>
        <taxon>Bacteria</taxon>
        <taxon>Pseudomonadati</taxon>
        <taxon>Bacteroidota</taxon>
        <taxon>Flavobacteriia</taxon>
        <taxon>Flavobacteriales</taxon>
        <taxon>Flavobacteriaceae</taxon>
        <taxon>Lutibacter</taxon>
    </lineage>
</organism>
<dbReference type="RefSeq" id="WP_162880021.1">
    <property type="nucleotide sequence ID" value="NZ_QTTQ01000011.1"/>
</dbReference>
<reference evidence="1 2" key="1">
    <citation type="submission" date="2018-08" db="EMBL/GenBank/DDBJ databases">
        <title>Genomic Encyclopedia of Type Strains, Phase III (KMG-III): the genomes of soil and plant-associated and newly described type strains.</title>
        <authorList>
            <person name="Whitman W."/>
        </authorList>
    </citation>
    <scope>NUCLEOTIDE SEQUENCE [LARGE SCALE GENOMIC DNA]</scope>
    <source>
        <strain evidence="1 2">325-5</strain>
    </source>
</reference>
<evidence type="ECO:0000313" key="1">
    <source>
        <dbReference type="EMBL" id="REE80660.1"/>
    </source>
</evidence>
<accession>A0A3D9RLA2</accession>